<name>A0ABM0MWX7_SACKO</name>
<accession>A0ABM0MWX7</accession>
<dbReference type="SUPFAM" id="SSF49899">
    <property type="entry name" value="Concanavalin A-like lectins/glucanases"/>
    <property type="match status" value="6"/>
</dbReference>
<dbReference type="InterPro" id="IPR023415">
    <property type="entry name" value="LDLR_class-A_CS"/>
</dbReference>
<feature type="disulfide bond" evidence="2">
    <location>
        <begin position="801"/>
        <end position="813"/>
    </location>
</feature>
<dbReference type="Gene3D" id="4.10.400.10">
    <property type="entry name" value="Low-density Lipoprotein Receptor"/>
    <property type="match status" value="4"/>
</dbReference>
<feature type="domain" description="MAM" evidence="4">
    <location>
        <begin position="840"/>
        <end position="993"/>
    </location>
</feature>
<feature type="disulfide bond" evidence="2">
    <location>
        <begin position="1231"/>
        <end position="1246"/>
    </location>
</feature>
<dbReference type="InterPro" id="IPR036055">
    <property type="entry name" value="LDL_receptor-like_sf"/>
</dbReference>
<feature type="domain" description="MAM" evidence="4">
    <location>
        <begin position="141"/>
        <end position="182"/>
    </location>
</feature>
<keyword evidence="1 2" id="KW-1015">Disulfide bond</keyword>
<proteinExistence type="predicted"/>
<keyword evidence="3" id="KW-1133">Transmembrane helix</keyword>
<dbReference type="CDD" id="cd06263">
    <property type="entry name" value="MAM"/>
    <property type="match status" value="6"/>
</dbReference>
<dbReference type="PANTHER" id="PTHR23282">
    <property type="entry name" value="APICAL ENDOSOMAL GLYCOPROTEIN PRECURSOR"/>
    <property type="match status" value="1"/>
</dbReference>
<feature type="disulfide bond" evidence="2">
    <location>
        <begin position="1033"/>
        <end position="1048"/>
    </location>
</feature>
<evidence type="ECO:0000259" key="4">
    <source>
        <dbReference type="PROSITE" id="PS50060"/>
    </source>
</evidence>
<feature type="domain" description="MAM" evidence="4">
    <location>
        <begin position="1251"/>
        <end position="1421"/>
    </location>
</feature>
<keyword evidence="5" id="KW-1185">Reference proteome</keyword>
<dbReference type="SUPFAM" id="SSF57424">
    <property type="entry name" value="LDL receptor-like module"/>
    <property type="match status" value="4"/>
</dbReference>
<feature type="domain" description="MAM" evidence="4">
    <location>
        <begin position="1050"/>
        <end position="1203"/>
    </location>
</feature>
<feature type="transmembrane region" description="Helical" evidence="3">
    <location>
        <begin position="1476"/>
        <end position="1499"/>
    </location>
</feature>
<dbReference type="PANTHER" id="PTHR23282:SF146">
    <property type="entry name" value="RT07201P-RELATED"/>
    <property type="match status" value="1"/>
</dbReference>
<dbReference type="PRINTS" id="PR00261">
    <property type="entry name" value="LDLRECEPTOR"/>
</dbReference>
<dbReference type="GeneID" id="102803403"/>
<dbReference type="Pfam" id="PF00057">
    <property type="entry name" value="Ldl_recept_a"/>
    <property type="match status" value="3"/>
</dbReference>
<keyword evidence="3" id="KW-0812">Transmembrane</keyword>
<dbReference type="PROSITE" id="PS50068">
    <property type="entry name" value="LDLRA_2"/>
    <property type="match status" value="5"/>
</dbReference>
<evidence type="ECO:0000256" key="1">
    <source>
        <dbReference type="ARBA" id="ARBA00023157"/>
    </source>
</evidence>
<feature type="disulfide bond" evidence="2">
    <location>
        <begin position="808"/>
        <end position="826"/>
    </location>
</feature>
<comment type="caution">
    <text evidence="2">Lacks conserved residue(s) required for the propagation of feature annotation.</text>
</comment>
<dbReference type="Pfam" id="PF00629">
    <property type="entry name" value="MAM"/>
    <property type="match status" value="6"/>
</dbReference>
<protein>
    <submittedName>
        <fullName evidence="6">MAM and LDL-receptor class A domain-containing protein C10orf112-like</fullName>
    </submittedName>
</protein>
<feature type="domain" description="MAM" evidence="4">
    <location>
        <begin position="629"/>
        <end position="793"/>
    </location>
</feature>
<feature type="disulfide bond" evidence="2">
    <location>
        <begin position="820"/>
        <end position="835"/>
    </location>
</feature>
<gene>
    <name evidence="6" type="primary">LOC102803403</name>
</gene>
<feature type="disulfide bond" evidence="2">
    <location>
        <begin position="377"/>
        <end position="392"/>
    </location>
</feature>
<feature type="domain" description="MAM" evidence="4">
    <location>
        <begin position="191"/>
        <end position="350"/>
    </location>
</feature>
<dbReference type="InterPro" id="IPR051560">
    <property type="entry name" value="MAM_domain-containing"/>
</dbReference>
<evidence type="ECO:0000313" key="5">
    <source>
        <dbReference type="Proteomes" id="UP000694865"/>
    </source>
</evidence>
<dbReference type="InterPro" id="IPR002172">
    <property type="entry name" value="LDrepeatLR_classA_rpt"/>
</dbReference>
<dbReference type="CDD" id="cd00112">
    <property type="entry name" value="LDLa"/>
    <property type="match status" value="4"/>
</dbReference>
<sequence length="1527" mass="173985">MSYASQLLCTTIQAPLQRLPLFYCELLQCWKSVDTVRKFNDNNVTDILNEPLFNNPFIIHPIRNEPFALRHFVDAGITKECDLVSETNKTWLEAADVSNKIKIHSERILHLSIKVIHDSIPTKWKDTINTYFKGNGKCSYIQCDFQNGFCDWTQVDNGIDEMDWFRKFGYGLIPENPRYDHTHAIASVTANTCDFENSQCGWYEDTIGDGCDWVRLQGSTELAPRYVGGFNNTDGHYMYLRKSVMNSGRPNNYSWTASLMSPVFSAAASDCKVNFWLHSSARNIKKPSIVQGDTTTTFWLPRDTDDQWENITVGIGKQTTPWQVGFVMDGCTSNIEGTAIDDVEFVDCEWPDSTQSCDTGSHFWCRNGACIDKDLVCDLVNNCGDNSDEMNCGSYIQCDFQNGFCDWIQVDNGIDEMDWVRKFGYDKYDSIASDPRYDHTHAIASGYYASIEAMANQYGYRAQLISPVLQSTTSGLCKMRFYYYMFNRHFGHLNIYTRIYNGETQGQTRVWQKNGYNGPFWDKGKIVFDVAVDFQVVIEATTGDVRNGNIAIDDVTFTATCVFSSIGELPNAPRKSPPPIRSPMTFHPSCNDNEFYCTLDNECIAPELVCNFRDDCLNGEEEATRCMQYSCDFESGACGWNGVFASPRELHEIPQFRWEIQQGRSAEDFRPHVDHTTTTPDGFYIFADNSPGERNTKTQITTPVIGQSGPNCHLEFWYHVGSSTSGLLKVFTIYESEMNLKFVLIDVVSNEWQRALVFIGIGERFQVAIQATRGYYVLYDICIDDVVFIDCAPPVVINRVCTEEEFRCSDGYCIDKKKVCNFVDDCMDSSDEQHCGALVGRCDFELDLCDWEQEYDQEYKWLFARGTELDHTFRTVDGQYLNARWNHQYGARLASPSIKGTSIGCRVTFWYRMYGKSIISLLVLLRTSYLDGDSSLQMLHNETGDKIYYWWPLDLTIDSRGKDFKIVIEGMGRHGYDGYVAIDDVSFSSECIGGGLLPGETSPMVPNHSYCDEDNRMLSCQDGSGCFYTWRRCNFIQDCTDNSDESSCGTSCDFESGTCGWHNSTTHGWVIMHGRPPNLFHGQVIDGTIGDDLGHYMFVVSSNYENRDLRTLPYQHSHENCQLSFRYYIYGHRQGSLSIRIKYRNHQSKRLWHATDNQGNGWYNGVAIIGRQEEFSIFIECERNFGYISGIAIDDLQFNNCSDTNYTRPCDNANEFQCSNESRCLLLDRYCDYRPDCDDWSDEDNCVAKDGDCHFDEYKPYCDYRQLNDDNFNWTAGFETPSNNSGPDYDHTAAITTHKHSLFLYIKSSEQNTGDIARIATNTTFPASNDVCAIRFWYHMYSKSQVSRMGSLRIYTESITEQSQRLLMWQYSGNLGKHWNYAKVVIGNPFRYRVVFEAIVGDPDFSDIAIDDVTFTQSCLNSDINVPEPCLRNQIYCPGDQICVDISWLNDGDVDCPADCYDEEEFRFNCNRYGTVIAGTGLAAFVIFVSVIAVVAYSLRIKGGNNSPAHVAVSNEICISTNLGMKS</sequence>
<dbReference type="SMART" id="SM00137">
    <property type="entry name" value="MAM"/>
    <property type="match status" value="6"/>
</dbReference>
<feature type="domain" description="MAM" evidence="4">
    <location>
        <begin position="396"/>
        <end position="563"/>
    </location>
</feature>
<dbReference type="PROSITE" id="PS50060">
    <property type="entry name" value="MAM_2"/>
    <property type="match status" value="7"/>
</dbReference>
<dbReference type="SMART" id="SM00192">
    <property type="entry name" value="LDLa"/>
    <property type="match status" value="6"/>
</dbReference>
<feature type="disulfide bond" evidence="2">
    <location>
        <begin position="365"/>
        <end position="383"/>
    </location>
</feature>
<organism evidence="5 6">
    <name type="scientific">Saccoglossus kowalevskii</name>
    <name type="common">Acorn worm</name>
    <dbReference type="NCBI Taxonomy" id="10224"/>
    <lineage>
        <taxon>Eukaryota</taxon>
        <taxon>Metazoa</taxon>
        <taxon>Hemichordata</taxon>
        <taxon>Enteropneusta</taxon>
        <taxon>Harrimaniidae</taxon>
        <taxon>Saccoglossus</taxon>
    </lineage>
</organism>
<dbReference type="Gene3D" id="2.60.120.200">
    <property type="match status" value="6"/>
</dbReference>
<evidence type="ECO:0000313" key="6">
    <source>
        <dbReference type="RefSeq" id="XP_006824518.1"/>
    </source>
</evidence>
<dbReference type="Proteomes" id="UP000694865">
    <property type="component" value="Unplaced"/>
</dbReference>
<keyword evidence="3" id="KW-0472">Membrane</keyword>
<evidence type="ECO:0000256" key="2">
    <source>
        <dbReference type="PROSITE-ProRule" id="PRU00124"/>
    </source>
</evidence>
<dbReference type="InterPro" id="IPR013320">
    <property type="entry name" value="ConA-like_dom_sf"/>
</dbReference>
<reference evidence="6" key="1">
    <citation type="submission" date="2025-08" db="UniProtKB">
        <authorList>
            <consortium name="RefSeq"/>
        </authorList>
    </citation>
    <scope>IDENTIFICATION</scope>
    <source>
        <tissue evidence="6">Testes</tissue>
    </source>
</reference>
<dbReference type="InterPro" id="IPR000998">
    <property type="entry name" value="MAM_dom"/>
</dbReference>
<evidence type="ECO:0000256" key="3">
    <source>
        <dbReference type="SAM" id="Phobius"/>
    </source>
</evidence>
<dbReference type="PROSITE" id="PS01209">
    <property type="entry name" value="LDLRA_1"/>
    <property type="match status" value="4"/>
</dbReference>
<dbReference type="RefSeq" id="XP_006824518.1">
    <property type="nucleotide sequence ID" value="XM_006824455.1"/>
</dbReference>